<evidence type="ECO:0000256" key="1">
    <source>
        <dbReference type="SAM" id="SignalP"/>
    </source>
</evidence>
<reference evidence="2 3" key="1">
    <citation type="journal article" date="2014" name="Genome Announc.">
        <title>Draft Genome Sequence of Lysobacter capsici AZ78, a Bacterium Antagonistic to Plant-Pathogenic Oomycetes.</title>
        <authorList>
            <person name="Puopolo G."/>
            <person name="Sonego P."/>
            <person name="Engelen K."/>
            <person name="Pertot I."/>
        </authorList>
    </citation>
    <scope>NUCLEOTIDE SEQUENCE [LARGE SCALE GENOMIC DNA]</scope>
    <source>
        <strain evidence="2 3">AZ78</strain>
    </source>
</reference>
<evidence type="ECO:0000313" key="2">
    <source>
        <dbReference type="EMBL" id="KWS07045.1"/>
    </source>
</evidence>
<dbReference type="Proteomes" id="UP000023435">
    <property type="component" value="Unassembled WGS sequence"/>
</dbReference>
<dbReference type="EMBL" id="JAJA02000001">
    <property type="protein sequence ID" value="KWS07045.1"/>
    <property type="molecule type" value="Genomic_DNA"/>
</dbReference>
<evidence type="ECO:0008006" key="4">
    <source>
        <dbReference type="Google" id="ProtNLM"/>
    </source>
</evidence>
<comment type="caution">
    <text evidence="2">The sequence shown here is derived from an EMBL/GenBank/DDBJ whole genome shotgun (WGS) entry which is preliminary data.</text>
</comment>
<keyword evidence="3" id="KW-1185">Reference proteome</keyword>
<feature type="signal peptide" evidence="1">
    <location>
        <begin position="1"/>
        <end position="27"/>
    </location>
</feature>
<proteinExistence type="predicted"/>
<dbReference type="OrthoDB" id="8900715at2"/>
<accession>A0A108UDD9</accession>
<dbReference type="RefSeq" id="WP_036111688.1">
    <property type="nucleotide sequence ID" value="NZ_JAJA02000001.1"/>
</dbReference>
<sequence>MNSIKQALTGAVVALCLSGLPLPAAHAQTRTATDSSGHQLKVDGTVVLIEPDIELSLITAGGLNEPRKEWSDNARKLYPRAVHDLLAGAKTQRKDDYDVPDDLDPNSRLGQVMRLNQAVALSIAQYSQAGNNALATKKDPKTNKPRLDWTLGQGVTELREATGADYGLFTYVRDSYASGGRKAVRMLAMITGAALGAYVDVGGGSQIGVATLVDLRTGQVVWFNLMAKQSGDLRDEKGAKGTVASMLKDIPL</sequence>
<organism evidence="2 3">
    <name type="scientific">Lysobacter capsici AZ78</name>
    <dbReference type="NCBI Taxonomy" id="1444315"/>
    <lineage>
        <taxon>Bacteria</taxon>
        <taxon>Pseudomonadati</taxon>
        <taxon>Pseudomonadota</taxon>
        <taxon>Gammaproteobacteria</taxon>
        <taxon>Lysobacterales</taxon>
        <taxon>Lysobacteraceae</taxon>
        <taxon>Lysobacter</taxon>
    </lineage>
</organism>
<feature type="chain" id="PRO_5007131934" description="Secreted protein" evidence="1">
    <location>
        <begin position="28"/>
        <end position="252"/>
    </location>
</feature>
<evidence type="ECO:0000313" key="3">
    <source>
        <dbReference type="Proteomes" id="UP000023435"/>
    </source>
</evidence>
<keyword evidence="1" id="KW-0732">Signal</keyword>
<dbReference type="AlphaFoldDB" id="A0A108UDD9"/>
<name>A0A108UDD9_9GAMM</name>
<gene>
    <name evidence="2" type="ORF">AZ78_4605</name>
</gene>
<protein>
    <recommendedName>
        <fullName evidence="4">Secreted protein</fullName>
    </recommendedName>
</protein>